<organism evidence="2 3">
    <name type="scientific">Streptomyces roseoverticillatus</name>
    <dbReference type="NCBI Taxonomy" id="66429"/>
    <lineage>
        <taxon>Bacteria</taxon>
        <taxon>Bacillati</taxon>
        <taxon>Actinomycetota</taxon>
        <taxon>Actinomycetes</taxon>
        <taxon>Kitasatosporales</taxon>
        <taxon>Streptomycetaceae</taxon>
        <taxon>Streptomyces</taxon>
    </lineage>
</organism>
<evidence type="ECO:0000256" key="1">
    <source>
        <dbReference type="SAM" id="MobiDB-lite"/>
    </source>
</evidence>
<feature type="region of interest" description="Disordered" evidence="1">
    <location>
        <begin position="435"/>
        <end position="467"/>
    </location>
</feature>
<dbReference type="Proteomes" id="UP001552479">
    <property type="component" value="Unassembled WGS sequence"/>
</dbReference>
<dbReference type="SUPFAM" id="SSF50494">
    <property type="entry name" value="Trypsin-like serine proteases"/>
    <property type="match status" value="1"/>
</dbReference>
<dbReference type="InterPro" id="IPR043504">
    <property type="entry name" value="Peptidase_S1_PA_chymotrypsin"/>
</dbReference>
<dbReference type="RefSeq" id="WP_366087593.1">
    <property type="nucleotide sequence ID" value="NZ_JBFASG010000007.1"/>
</dbReference>
<feature type="region of interest" description="Disordered" evidence="1">
    <location>
        <begin position="399"/>
        <end position="418"/>
    </location>
</feature>
<gene>
    <name evidence="2" type="ORF">AB0L03_10415</name>
</gene>
<evidence type="ECO:0000313" key="2">
    <source>
        <dbReference type="EMBL" id="MEV4923253.1"/>
    </source>
</evidence>
<evidence type="ECO:0000313" key="3">
    <source>
        <dbReference type="Proteomes" id="UP001552479"/>
    </source>
</evidence>
<name>A0ABV3IS17_9ACTN</name>
<proteinExistence type="predicted"/>
<protein>
    <submittedName>
        <fullName evidence="2">Uncharacterized protein</fullName>
    </submittedName>
</protein>
<dbReference type="InterPro" id="IPR009003">
    <property type="entry name" value="Peptidase_S1_PA"/>
</dbReference>
<reference evidence="2 3" key="1">
    <citation type="submission" date="2024-06" db="EMBL/GenBank/DDBJ databases">
        <title>The Natural Products Discovery Center: Release of the First 8490 Sequenced Strains for Exploring Actinobacteria Biosynthetic Diversity.</title>
        <authorList>
            <person name="Kalkreuter E."/>
            <person name="Kautsar S.A."/>
            <person name="Yang D."/>
            <person name="Bader C.D."/>
            <person name="Teijaro C.N."/>
            <person name="Fluegel L."/>
            <person name="Davis C.M."/>
            <person name="Simpson J.R."/>
            <person name="Lauterbach L."/>
            <person name="Steele A.D."/>
            <person name="Gui C."/>
            <person name="Meng S."/>
            <person name="Li G."/>
            <person name="Viehrig K."/>
            <person name="Ye F."/>
            <person name="Su P."/>
            <person name="Kiefer A.F."/>
            <person name="Nichols A."/>
            <person name="Cepeda A.J."/>
            <person name="Yan W."/>
            <person name="Fan B."/>
            <person name="Jiang Y."/>
            <person name="Adhikari A."/>
            <person name="Zheng C.-J."/>
            <person name="Schuster L."/>
            <person name="Cowan T.M."/>
            <person name="Smanski M.J."/>
            <person name="Chevrette M.G."/>
            <person name="De Carvalho L.P.S."/>
            <person name="Shen B."/>
        </authorList>
    </citation>
    <scope>NUCLEOTIDE SEQUENCE [LARGE SCALE GENOMIC DNA]</scope>
    <source>
        <strain evidence="2 3">NPDC053791</strain>
    </source>
</reference>
<comment type="caution">
    <text evidence="2">The sequence shown here is derived from an EMBL/GenBank/DDBJ whole genome shotgun (WGS) entry which is preliminary data.</text>
</comment>
<dbReference type="Gene3D" id="2.40.10.10">
    <property type="entry name" value="Trypsin-like serine proteases"/>
    <property type="match status" value="1"/>
</dbReference>
<accession>A0ABV3IS17</accession>
<feature type="compositionally biased region" description="Pro residues" evidence="1">
    <location>
        <begin position="403"/>
        <end position="412"/>
    </location>
</feature>
<sequence>MPSVAELVAVKQKVEQRFLDQPGVTGIDVGYKEVGGELTDQIAVRVHVARKSDDIPSADRVPENLEGFVTDVVERVYELQVASRPAGMTLQADTRHFSTLKGGVSMGPSRVIDGSVFAGTLGAVVVDNATRAKAALTNFHVAAVDSTFQIGDRMVQPSLIDTGATPQGEFGAILRAKLSDAVDGALISIDPGRAASCEIDEIGPVQGTRKATLGMAVRKRGRTTGLTHGSVDGVSGSIQVDYGDGLGVHTLTNQVSIAADTSRNALFSDHGDSGSVIVDDDGFVVALLFAGAGSSTSANPIAAVLSELNVSMCVSGSQAARGGVPATHGKPVVKDVRDHKELVKDKELIKELTKDKELKEFTKDKEIAKELTKEKDIKEFSKDSVLDNKTLKDAIDHIKPLEEPPVGPPGPGPLGGQTSLEQRLSAVEAQLARLGSFIEPEQRPDLRGAALPTAPQPAQDGTEELRAELERQVADAVTAKSEFDTPMA</sequence>
<keyword evidence="3" id="KW-1185">Reference proteome</keyword>
<dbReference type="EMBL" id="JBFASG010000007">
    <property type="protein sequence ID" value="MEV4923253.1"/>
    <property type="molecule type" value="Genomic_DNA"/>
</dbReference>